<evidence type="ECO:0000256" key="1">
    <source>
        <dbReference type="SAM" id="MobiDB-lite"/>
    </source>
</evidence>
<accession>A0A0F7TFF3</accession>
<dbReference type="GO" id="GO:0006139">
    <property type="term" value="P:nucleobase-containing compound metabolic process"/>
    <property type="evidence" value="ECO:0007669"/>
    <property type="project" value="UniProtKB-ARBA"/>
</dbReference>
<evidence type="ECO:0000313" key="3">
    <source>
        <dbReference type="Proteomes" id="UP000042958"/>
    </source>
</evidence>
<dbReference type="Proteomes" id="UP000042958">
    <property type="component" value="Unassembled WGS sequence"/>
</dbReference>
<name>A0A0F7TFF3_PENBI</name>
<dbReference type="InterPro" id="IPR016193">
    <property type="entry name" value="Cytidine_deaminase-like"/>
</dbReference>
<feature type="compositionally biased region" description="Low complexity" evidence="1">
    <location>
        <begin position="439"/>
        <end position="450"/>
    </location>
</feature>
<feature type="region of interest" description="Disordered" evidence="1">
    <location>
        <begin position="282"/>
        <end position="311"/>
    </location>
</feature>
<dbReference type="STRING" id="104259.A0A0F7TFF3"/>
<feature type="region of interest" description="Disordered" evidence="1">
    <location>
        <begin position="439"/>
        <end position="461"/>
    </location>
</feature>
<gene>
    <name evidence="2" type="ORF">PMG11_00934</name>
</gene>
<proteinExistence type="predicted"/>
<dbReference type="OrthoDB" id="3180714at2759"/>
<dbReference type="EMBL" id="CDHK01000001">
    <property type="protein sequence ID" value="CEJ54632.1"/>
    <property type="molecule type" value="Genomic_DNA"/>
</dbReference>
<keyword evidence="3" id="KW-1185">Reference proteome</keyword>
<evidence type="ECO:0008006" key="4">
    <source>
        <dbReference type="Google" id="ProtNLM"/>
    </source>
</evidence>
<dbReference type="GO" id="GO:0003824">
    <property type="term" value="F:catalytic activity"/>
    <property type="evidence" value="ECO:0007669"/>
    <property type="project" value="InterPro"/>
</dbReference>
<feature type="region of interest" description="Disordered" evidence="1">
    <location>
        <begin position="510"/>
        <end position="536"/>
    </location>
</feature>
<dbReference type="SUPFAM" id="SSF53927">
    <property type="entry name" value="Cytidine deaminase-like"/>
    <property type="match status" value="1"/>
</dbReference>
<feature type="region of interest" description="Disordered" evidence="1">
    <location>
        <begin position="370"/>
        <end position="391"/>
    </location>
</feature>
<reference evidence="3" key="1">
    <citation type="journal article" date="2015" name="Genome Announc.">
        <title>Draft genome sequence of the fungus Penicillium brasilianum MG11.</title>
        <authorList>
            <person name="Horn F."/>
            <person name="Linde J."/>
            <person name="Mattern D.J."/>
            <person name="Walther G."/>
            <person name="Guthke R."/>
            <person name="Brakhage A.A."/>
            <person name="Valiante V."/>
        </authorList>
    </citation>
    <scope>NUCLEOTIDE SEQUENCE [LARGE SCALE GENOMIC DNA]</scope>
    <source>
        <strain evidence="3">MG11</strain>
    </source>
</reference>
<protein>
    <recommendedName>
        <fullName evidence="4">tRNA-specific adenosine-34 deaminase subunit Tad3</fullName>
    </recommendedName>
</protein>
<feature type="compositionally biased region" description="Acidic residues" evidence="1">
    <location>
        <begin position="523"/>
        <end position="536"/>
    </location>
</feature>
<dbReference type="Gene3D" id="3.40.140.10">
    <property type="entry name" value="Cytidine Deaminase, domain 2"/>
    <property type="match status" value="1"/>
</dbReference>
<organism evidence="2 3">
    <name type="scientific">Penicillium brasilianum</name>
    <dbReference type="NCBI Taxonomy" id="104259"/>
    <lineage>
        <taxon>Eukaryota</taxon>
        <taxon>Fungi</taxon>
        <taxon>Dikarya</taxon>
        <taxon>Ascomycota</taxon>
        <taxon>Pezizomycotina</taxon>
        <taxon>Eurotiomycetes</taxon>
        <taxon>Eurotiomycetidae</taxon>
        <taxon>Eurotiales</taxon>
        <taxon>Aspergillaceae</taxon>
        <taxon>Penicillium</taxon>
    </lineage>
</organism>
<evidence type="ECO:0000313" key="2">
    <source>
        <dbReference type="EMBL" id="CEJ54632.1"/>
    </source>
</evidence>
<dbReference type="AlphaFoldDB" id="A0A0F7TFF3"/>
<feature type="region of interest" description="Disordered" evidence="1">
    <location>
        <begin position="123"/>
        <end position="152"/>
    </location>
</feature>
<sequence>MNVEEIVKAIEPLKGEVVPIRTVQETRPPEDFADAYVAEVNVKAASKVIKVLDSAFPREASPSMGHLRRFAKRTMLPDHLLQEIDANKSAPVNNGQTIFVVIPPPLPDVQSLQALLAPFAPLPRRRSSATPPTNSPPPSSPTSTPGSPELQPPKIRIFKTQVPIYPPFTAAQGEKWTQTMWPVVFNPAAPRSTVAPPPQILARVQESIKPRAGFYLALARKVAEESKQTGRGRGVGAVIIDPAIEVGLEGQAWMDDSDPTERWMDAVLSVGGDVRYARCEAGASSQTDLHPGEVPNPASTSYDPDLEGGPDLHALMRATELVARRRREEGDHLAQYDNSLLPVIATDPQLSTKLSPLESYFLYEVCGESATPEQEHPVAPPLSPKKRKHEEPNPEIAMASLDVNLEATNPVNPHATPLPAPPPSTTAIAIPDASVSTPVSGVVSSPPGWGYESPPETSRIRTRSQGGYLCTDLDIYLSHEPCLCCSMGMLLSRFRSVIFPRAGRMQSGGIASEPIVRPTPGDWDSDFGVEDQQDDEKENREYYGLHWRKELNWRALGFEFVETEDAGKDWEVGVAPESDGKNLVFHA</sequence>